<dbReference type="EMBL" id="LELG01000176">
    <property type="protein sequence ID" value="KMQ80060.1"/>
    <property type="molecule type" value="Genomic_DNA"/>
</dbReference>
<dbReference type="PANTHER" id="PTHR40590">
    <property type="entry name" value="CYTOPLASMIC PROTEIN-RELATED"/>
    <property type="match status" value="1"/>
</dbReference>
<dbReference type="PANTHER" id="PTHR40590:SF1">
    <property type="entry name" value="CYTOPLASMIC PROTEIN"/>
    <property type="match status" value="1"/>
</dbReference>
<dbReference type="InterPro" id="IPR047111">
    <property type="entry name" value="YbaP-like"/>
</dbReference>
<name>A0ABR5HL81_9BURK</name>
<evidence type="ECO:0008006" key="3">
    <source>
        <dbReference type="Google" id="ProtNLM"/>
    </source>
</evidence>
<dbReference type="Pfam" id="PF01963">
    <property type="entry name" value="TraB_PrgY_gumN"/>
    <property type="match status" value="1"/>
</dbReference>
<dbReference type="InterPro" id="IPR002816">
    <property type="entry name" value="TraB/PrgY/GumN_fam"/>
</dbReference>
<gene>
    <name evidence="1" type="ORF">BPMI_04553c</name>
</gene>
<comment type="caution">
    <text evidence="1">The sequence shown here is derived from an EMBL/GenBank/DDBJ whole genome shotgun (WGS) entry which is preliminary data.</text>
</comment>
<dbReference type="Proteomes" id="UP000242951">
    <property type="component" value="Unassembled WGS sequence"/>
</dbReference>
<organism evidence="1 2">
    <name type="scientific">Candidatus Burkholderia pumila</name>
    <dbReference type="NCBI Taxonomy" id="1090375"/>
    <lineage>
        <taxon>Bacteria</taxon>
        <taxon>Pseudomonadati</taxon>
        <taxon>Pseudomonadota</taxon>
        <taxon>Betaproteobacteria</taxon>
        <taxon>Burkholderiales</taxon>
        <taxon>Burkholderiaceae</taxon>
        <taxon>Burkholderia</taxon>
    </lineage>
</organism>
<proteinExistence type="predicted"/>
<protein>
    <recommendedName>
        <fullName evidence="3">GumN family protein</fullName>
    </recommendedName>
</protein>
<reference evidence="1 2" key="1">
    <citation type="submission" date="2015-06" db="EMBL/GenBank/DDBJ databases">
        <title>Comparative genomics of Burkholderia leaf nodule symbionts.</title>
        <authorList>
            <person name="Carlier A."/>
            <person name="Eberl L."/>
            <person name="Pinto-Carbo M."/>
        </authorList>
    </citation>
    <scope>NUCLEOTIDE SEQUENCE [LARGE SCALE GENOMIC DNA]</scope>
    <source>
        <strain evidence="1 2">UZHbot3</strain>
    </source>
</reference>
<accession>A0ABR5HL81</accession>
<evidence type="ECO:0000313" key="2">
    <source>
        <dbReference type="Proteomes" id="UP000242951"/>
    </source>
</evidence>
<keyword evidence="2" id="KW-1185">Reference proteome</keyword>
<evidence type="ECO:0000313" key="1">
    <source>
        <dbReference type="EMBL" id="KMQ80060.1"/>
    </source>
</evidence>
<dbReference type="CDD" id="cd14789">
    <property type="entry name" value="Tiki"/>
    <property type="match status" value="1"/>
</dbReference>
<sequence>MSFVQDFYNKPRVVRAAFAKATAFVLSLVLFALGVVAFALPSFAVVGSRAPAGGTPQPAGDAEQAALPGSSSLAAAPVLPPDHGSGTTASGPVRVVPPRMPFYVATKGSTTIYLLGTLHVGFPTDYPQEQPFRKRILAALDASPTLALEISPDELLVSQEDVNRYGMCRSECLIDYLPPPMWKQVEGRMRNNPAVLADLRHTRPWLASMLIETYDTLKVGFKSEYGTEAQLQNMYLRVRGNIVGLESLNEQISTFTRLTSAQQREMLAQDLAQTPAQNIADVKKLHQLWRIGNADALKAWDDAKSSKLAKSKVLAEQVDNRVVYDRNRRFVQRMVAIAAPDKPVFVAIGALHLGGPKGVLELLRKRGFVVEGA</sequence>